<dbReference type="PROSITE" id="PS50030">
    <property type="entry name" value="UBA"/>
    <property type="match status" value="1"/>
</dbReference>
<name>A0AAU9KUR1_9STRA</name>
<dbReference type="EMBL" id="CAKKTJ010000131">
    <property type="protein sequence ID" value="CAH0475932.1"/>
    <property type="molecule type" value="Genomic_DNA"/>
</dbReference>
<evidence type="ECO:0000313" key="2">
    <source>
        <dbReference type="EMBL" id="CAH0475932.1"/>
    </source>
</evidence>
<dbReference type="Proteomes" id="UP001160483">
    <property type="component" value="Unassembled WGS sequence"/>
</dbReference>
<dbReference type="SUPFAM" id="SSF46934">
    <property type="entry name" value="UBA-like"/>
    <property type="match status" value="1"/>
</dbReference>
<evidence type="ECO:0000313" key="3">
    <source>
        <dbReference type="EMBL" id="CAH0514737.1"/>
    </source>
</evidence>
<dbReference type="AlphaFoldDB" id="A0AAU9KUR1"/>
<dbReference type="InterPro" id="IPR009060">
    <property type="entry name" value="UBA-like_sf"/>
</dbReference>
<keyword evidence="4" id="KW-1185">Reference proteome</keyword>
<dbReference type="Proteomes" id="UP001158986">
    <property type="component" value="Unassembled WGS sequence"/>
</dbReference>
<comment type="caution">
    <text evidence="2">The sequence shown here is derived from an EMBL/GenBank/DDBJ whole genome shotgun (WGS) entry which is preliminary data.</text>
</comment>
<feature type="domain" description="UBA" evidence="1">
    <location>
        <begin position="203"/>
        <end position="244"/>
    </location>
</feature>
<dbReference type="SMART" id="SM00165">
    <property type="entry name" value="UBA"/>
    <property type="match status" value="1"/>
</dbReference>
<dbReference type="Gene3D" id="1.10.8.10">
    <property type="entry name" value="DNA helicase RuvA subunit, C-terminal domain"/>
    <property type="match status" value="1"/>
</dbReference>
<proteinExistence type="predicted"/>
<dbReference type="InterPro" id="IPR015940">
    <property type="entry name" value="UBA"/>
</dbReference>
<accession>A0AAU9KUR1</accession>
<protein>
    <recommendedName>
        <fullName evidence="1">UBA domain-containing protein</fullName>
    </recommendedName>
</protein>
<evidence type="ECO:0000313" key="5">
    <source>
        <dbReference type="Proteomes" id="UP001160483"/>
    </source>
</evidence>
<dbReference type="EMBL" id="CAKLCB010000083">
    <property type="protein sequence ID" value="CAH0514737.1"/>
    <property type="molecule type" value="Genomic_DNA"/>
</dbReference>
<evidence type="ECO:0000259" key="1">
    <source>
        <dbReference type="PROSITE" id="PS50030"/>
    </source>
</evidence>
<sequence>MLVLRVRCLDDGRELLFERHGTNGYSIQVAELKKLVLQHRQQVWLNNKGVKTRRNSQFSLEDCFILHRGEIRADSDVIDLNAWTPSDFFVFASDATSSTINAMATACVTQASSIGPRRSLVLDENLRRLQQVVAMDSLEAVVHLKEHFSSDSLHQLHQDPVTTLQLLALPTPAASMAVVETKTYSERDTDTELEKRVETEAFNNSSRDAVNRLVAMGFARDLVEVLYESCGGDEQLTANALLETSES</sequence>
<organism evidence="2 5">
    <name type="scientific">Peronospora belbahrii</name>
    <dbReference type="NCBI Taxonomy" id="622444"/>
    <lineage>
        <taxon>Eukaryota</taxon>
        <taxon>Sar</taxon>
        <taxon>Stramenopiles</taxon>
        <taxon>Oomycota</taxon>
        <taxon>Peronosporomycetes</taxon>
        <taxon>Peronosporales</taxon>
        <taxon>Peronosporaceae</taxon>
        <taxon>Peronospora</taxon>
    </lineage>
</organism>
<reference evidence="2 4" key="1">
    <citation type="submission" date="2021-11" db="EMBL/GenBank/DDBJ databases">
        <authorList>
            <person name="Islam A."/>
            <person name="Islam S."/>
            <person name="Flora M.S."/>
            <person name="Rahman M."/>
            <person name="Ziaur R.M."/>
            <person name="Epstein J.H."/>
            <person name="Hassan M."/>
            <person name="Klassen M."/>
            <person name="Woodard K."/>
            <person name="Webb A."/>
            <person name="Webby R.J."/>
            <person name="El Zowalaty M.E."/>
        </authorList>
    </citation>
    <scope>NUCLEOTIDE SEQUENCE</scope>
    <source>
        <strain evidence="3">Pbs1</strain>
        <strain evidence="2">Pbs3</strain>
    </source>
</reference>
<gene>
    <name evidence="3" type="ORF">PBS001_LOCUS1476</name>
    <name evidence="2" type="ORF">PBS003_LOCUS2741</name>
</gene>
<evidence type="ECO:0000313" key="4">
    <source>
        <dbReference type="Proteomes" id="UP001158986"/>
    </source>
</evidence>